<evidence type="ECO:0000256" key="5">
    <source>
        <dbReference type="ARBA" id="ARBA00023002"/>
    </source>
</evidence>
<comment type="caution">
    <text evidence="9">The sequence shown here is derived from an EMBL/GenBank/DDBJ whole genome shotgun (WGS) entry which is preliminary data.</text>
</comment>
<dbReference type="OrthoDB" id="407298at2759"/>
<keyword evidence="2" id="KW-0575">Peroxidase</keyword>
<name>A0A9N9PES3_9GLOM</name>
<evidence type="ECO:0000256" key="2">
    <source>
        <dbReference type="ARBA" id="ARBA00022559"/>
    </source>
</evidence>
<evidence type="ECO:0000256" key="4">
    <source>
        <dbReference type="ARBA" id="ARBA00022723"/>
    </source>
</evidence>
<keyword evidence="10" id="KW-1185">Reference proteome</keyword>
<evidence type="ECO:0000256" key="1">
    <source>
        <dbReference type="ARBA" id="ARBA00001970"/>
    </source>
</evidence>
<evidence type="ECO:0000259" key="8">
    <source>
        <dbReference type="PROSITE" id="PS51405"/>
    </source>
</evidence>
<dbReference type="PANTHER" id="PTHR33577">
    <property type="entry name" value="STERIGMATOCYSTIN BIOSYNTHESIS PEROXIDASE STCC-RELATED"/>
    <property type="match status" value="1"/>
</dbReference>
<dbReference type="InterPro" id="IPR036851">
    <property type="entry name" value="Chloroperoxidase-like_sf"/>
</dbReference>
<organism evidence="9 10">
    <name type="scientific">Racocetra fulgida</name>
    <dbReference type="NCBI Taxonomy" id="60492"/>
    <lineage>
        <taxon>Eukaryota</taxon>
        <taxon>Fungi</taxon>
        <taxon>Fungi incertae sedis</taxon>
        <taxon>Mucoromycota</taxon>
        <taxon>Glomeromycotina</taxon>
        <taxon>Glomeromycetes</taxon>
        <taxon>Diversisporales</taxon>
        <taxon>Gigasporaceae</taxon>
        <taxon>Racocetra</taxon>
    </lineage>
</organism>
<evidence type="ECO:0000256" key="7">
    <source>
        <dbReference type="ARBA" id="ARBA00025795"/>
    </source>
</evidence>
<reference evidence="9" key="1">
    <citation type="submission" date="2021-06" db="EMBL/GenBank/DDBJ databases">
        <authorList>
            <person name="Kallberg Y."/>
            <person name="Tangrot J."/>
            <person name="Rosling A."/>
        </authorList>
    </citation>
    <scope>NUCLEOTIDE SEQUENCE</scope>
    <source>
        <strain evidence="9">IN212</strain>
    </source>
</reference>
<dbReference type="EMBL" id="CAJVPZ010083009">
    <property type="protein sequence ID" value="CAG8809630.1"/>
    <property type="molecule type" value="Genomic_DNA"/>
</dbReference>
<sequence length="110" mass="12729">NLDDLKEPNKVEHDVSLTRKDFYLGDNNKVDSELVDLLLEQNIDGKINEEALSKLHWIRLNNSKKFYPGESSLLLNFVGGNTNLEIDTEKLEVFLKNERFPEGWKKPDKA</sequence>
<keyword evidence="4" id="KW-0479">Metal-binding</keyword>
<dbReference type="Pfam" id="PF01328">
    <property type="entry name" value="Peroxidase_2"/>
    <property type="match status" value="1"/>
</dbReference>
<feature type="domain" description="Heme haloperoxidase family profile" evidence="8">
    <location>
        <begin position="1"/>
        <end position="110"/>
    </location>
</feature>
<feature type="non-terminal residue" evidence="9">
    <location>
        <position position="1"/>
    </location>
</feature>
<dbReference type="GO" id="GO:0004601">
    <property type="term" value="F:peroxidase activity"/>
    <property type="evidence" value="ECO:0007669"/>
    <property type="project" value="UniProtKB-KW"/>
</dbReference>
<dbReference type="Gene3D" id="1.10.489.10">
    <property type="entry name" value="Chloroperoxidase-like"/>
    <property type="match status" value="1"/>
</dbReference>
<gene>
    <name evidence="9" type="ORF">RFULGI_LOCUS18616</name>
</gene>
<keyword evidence="5" id="KW-0560">Oxidoreductase</keyword>
<dbReference type="InterPro" id="IPR000028">
    <property type="entry name" value="Chloroperoxidase"/>
</dbReference>
<comment type="cofactor">
    <cofactor evidence="1">
        <name>heme b</name>
        <dbReference type="ChEBI" id="CHEBI:60344"/>
    </cofactor>
</comment>
<keyword evidence="3" id="KW-0349">Heme</keyword>
<protein>
    <submittedName>
        <fullName evidence="9">16274_t:CDS:1</fullName>
    </submittedName>
</protein>
<proteinExistence type="inferred from homology"/>
<accession>A0A9N9PES3</accession>
<keyword evidence="6" id="KW-0408">Iron</keyword>
<evidence type="ECO:0000313" key="10">
    <source>
        <dbReference type="Proteomes" id="UP000789396"/>
    </source>
</evidence>
<dbReference type="PROSITE" id="PS51405">
    <property type="entry name" value="HEME_HALOPEROXIDASE"/>
    <property type="match status" value="1"/>
</dbReference>
<dbReference type="PANTHER" id="PTHR33577:SF9">
    <property type="entry name" value="PEROXIDASE STCC"/>
    <property type="match status" value="1"/>
</dbReference>
<feature type="non-terminal residue" evidence="9">
    <location>
        <position position="110"/>
    </location>
</feature>
<evidence type="ECO:0000256" key="3">
    <source>
        <dbReference type="ARBA" id="ARBA00022617"/>
    </source>
</evidence>
<comment type="similarity">
    <text evidence="7">Belongs to the chloroperoxidase family.</text>
</comment>
<evidence type="ECO:0000313" key="9">
    <source>
        <dbReference type="EMBL" id="CAG8809630.1"/>
    </source>
</evidence>
<dbReference type="GO" id="GO:0046872">
    <property type="term" value="F:metal ion binding"/>
    <property type="evidence" value="ECO:0007669"/>
    <property type="project" value="UniProtKB-KW"/>
</dbReference>
<dbReference type="AlphaFoldDB" id="A0A9N9PES3"/>
<dbReference type="Proteomes" id="UP000789396">
    <property type="component" value="Unassembled WGS sequence"/>
</dbReference>
<evidence type="ECO:0000256" key="6">
    <source>
        <dbReference type="ARBA" id="ARBA00023004"/>
    </source>
</evidence>